<evidence type="ECO:0008006" key="6">
    <source>
        <dbReference type="Google" id="ProtNLM"/>
    </source>
</evidence>
<dbReference type="InterPro" id="IPR017853">
    <property type="entry name" value="GH"/>
</dbReference>
<feature type="transmembrane region" description="Helical" evidence="3">
    <location>
        <begin position="819"/>
        <end position="836"/>
    </location>
</feature>
<dbReference type="SUPFAM" id="SSF55545">
    <property type="entry name" value="beta-N-acetylhexosaminidase-like domain"/>
    <property type="match status" value="1"/>
</dbReference>
<dbReference type="EMBL" id="JAAXOY010000097">
    <property type="protein sequence ID" value="NKY39079.1"/>
    <property type="molecule type" value="Genomic_DNA"/>
</dbReference>
<feature type="transmembrane region" description="Helical" evidence="3">
    <location>
        <begin position="884"/>
        <end position="905"/>
    </location>
</feature>
<comment type="caution">
    <text evidence="4">The sequence shown here is derived from an EMBL/GenBank/DDBJ whole genome shotgun (WGS) entry which is preliminary data.</text>
</comment>
<evidence type="ECO:0000256" key="2">
    <source>
        <dbReference type="SAM" id="MobiDB-lite"/>
    </source>
</evidence>
<proteinExistence type="predicted"/>
<dbReference type="RefSeq" id="WP_168678219.1">
    <property type="nucleotide sequence ID" value="NZ_JAAXOY010000097.1"/>
</dbReference>
<feature type="compositionally biased region" description="Basic and acidic residues" evidence="2">
    <location>
        <begin position="1055"/>
        <end position="1070"/>
    </location>
</feature>
<keyword evidence="3" id="KW-0472">Membrane</keyword>
<keyword evidence="5" id="KW-1185">Reference proteome</keyword>
<protein>
    <recommendedName>
        <fullName evidence="6">Glycosyl hydrolase family 67 C-terminal domain-containing protein</fullName>
    </recommendedName>
</protein>
<sequence>MTRRGSRLLAVVATLLLLGLVGAGVAGAVSDQLGITSAPSDVPTETPRTAPETPWTAPPQVTAVTAPSSARIDLAVAELRNAVGTSRTTEGTATVEVVVGDGPEDDESYRLDGTREALRVVAPSEAGAALALYDLASAARTGRPFDAHLGETVDPRLPFRMVDLGAVGVTVDEAAWASGDDYSHASQAFADVMLPDAPYVDAAALEVARAEFEEYVQHVLAGGSNAIAIPGFVEYVTFSGVGDGDDVYAEGDEHVARALALRDAFGPMWEYAHDLGMEVFLRTDMLALTTPLEAYLVDRFGGLTTADPAFWEVYASGLDELYAAMPYVDGVLVRIGEAGEVYDMPGWDYYSALAVTGVADVRAMLTAFTAQAERADREVIFRTWSVGVGAVGDMHTNPDSYDAVLDGLTSDRLIVSTKYTLGDFYSHLPLNGTLETGDHRRIVELQSRREFENFGAFPNDLGDLYRTALQRFLAANPHVEGVWTWTQDGGPWRAGPLSLTLKAGFWQLYELNTELASRLARDPDADPAALTLDWARRWFSDDPATAAAIADAMADSRTAITDGLYIGPFADRRVTALGLEPPPMMWIFEWDILTGDSAVLDVIYDVSRDDLDEAIDGGDRAVAAVGRMRDAVAGTDPATWRDPELRDAFLDTLDYETSTLTMLGDYREMVLRQAQWHDTRDAAVHARWDAARQTFERSATAHEEAYAGDPYYPAYNLTAARLGVERGERDLPMAWAARALLALVVGWLVLGLVPAAARRGLPGARAARALWVAGTRPWRAAEVTAGLTRTDRVLVVAVPAFAVVASRGVQTWLPAPAHLLVALAGWLLFTAVVLAVRPRAAGAVLAAVGGAALLRVVLLLVALVPTGPGGYWFGFWTDPVARSVYVTLAVAGFLWVLVAAGWAMVSSGARRVVAPAGARPARPGRRAGRTPADARRGRRLPAPPRRRRRRAAARRARRRPHRDPGGRVRRARRPARARRAARALRGRGRVGPLRHHGPAHHAARARPRGDRRVPPGAHRSGLRPLIRQTVRWPVPETRTPDGYRHRARRFARGRQAGDRRVGPGRKEPRWRTTSCWQPPSSRGWTSRRPGRSSRP</sequence>
<keyword evidence="1" id="KW-0378">Hydrolase</keyword>
<evidence type="ECO:0000256" key="1">
    <source>
        <dbReference type="ARBA" id="ARBA00022801"/>
    </source>
</evidence>
<feature type="region of interest" description="Disordered" evidence="2">
    <location>
        <begin position="913"/>
        <end position="1021"/>
    </location>
</feature>
<feature type="transmembrane region" description="Helical" evidence="3">
    <location>
        <begin position="793"/>
        <end position="813"/>
    </location>
</feature>
<keyword evidence="3" id="KW-1133">Transmembrane helix</keyword>
<accession>A0ABX1JYT4</accession>
<dbReference type="SUPFAM" id="SSF51445">
    <property type="entry name" value="(Trans)glycosidases"/>
    <property type="match status" value="1"/>
</dbReference>
<name>A0ABX1JYT4_9CELL</name>
<evidence type="ECO:0000313" key="5">
    <source>
        <dbReference type="Proteomes" id="UP000777774"/>
    </source>
</evidence>
<feature type="region of interest" description="Disordered" evidence="2">
    <location>
        <begin position="36"/>
        <end position="60"/>
    </location>
</feature>
<feature type="compositionally biased region" description="Polar residues" evidence="2">
    <location>
        <begin position="1071"/>
        <end position="1084"/>
    </location>
</feature>
<feature type="region of interest" description="Disordered" evidence="2">
    <location>
        <begin position="1046"/>
        <end position="1095"/>
    </location>
</feature>
<evidence type="ECO:0000313" key="4">
    <source>
        <dbReference type="EMBL" id="NKY39079.1"/>
    </source>
</evidence>
<feature type="compositionally biased region" description="Low complexity" evidence="2">
    <location>
        <begin position="43"/>
        <end position="59"/>
    </location>
</feature>
<evidence type="ECO:0000256" key="3">
    <source>
        <dbReference type="SAM" id="Phobius"/>
    </source>
</evidence>
<feature type="compositionally biased region" description="Basic residues" evidence="2">
    <location>
        <begin position="936"/>
        <end position="1006"/>
    </location>
</feature>
<gene>
    <name evidence="4" type="ORF">HGA02_05870</name>
</gene>
<organism evidence="4 5">
    <name type="scientific">Cellulomonas septica</name>
    <dbReference type="NCBI Taxonomy" id="285080"/>
    <lineage>
        <taxon>Bacteria</taxon>
        <taxon>Bacillati</taxon>
        <taxon>Actinomycetota</taxon>
        <taxon>Actinomycetes</taxon>
        <taxon>Micrococcales</taxon>
        <taxon>Cellulomonadaceae</taxon>
        <taxon>Cellulomonas</taxon>
    </lineage>
</organism>
<feature type="transmembrane region" description="Helical" evidence="3">
    <location>
        <begin position="735"/>
        <end position="757"/>
    </location>
</feature>
<dbReference type="InterPro" id="IPR029018">
    <property type="entry name" value="Hex-like_dom2"/>
</dbReference>
<feature type="transmembrane region" description="Helical" evidence="3">
    <location>
        <begin position="843"/>
        <end position="864"/>
    </location>
</feature>
<keyword evidence="3" id="KW-0812">Transmembrane</keyword>
<reference evidence="4 5" key="1">
    <citation type="submission" date="2020-04" db="EMBL/GenBank/DDBJ databases">
        <title>MicrobeNet Type strains.</title>
        <authorList>
            <person name="Nicholson A.C."/>
        </authorList>
    </citation>
    <scope>NUCLEOTIDE SEQUENCE [LARGE SCALE GENOMIC DNA]</scope>
    <source>
        <strain evidence="4 5">ATCC BAA-787</strain>
    </source>
</reference>
<dbReference type="Proteomes" id="UP000777774">
    <property type="component" value="Unassembled WGS sequence"/>
</dbReference>